<reference evidence="1" key="1">
    <citation type="journal article" date="2020" name="Nature">
        <title>Giant virus diversity and host interactions through global metagenomics.</title>
        <authorList>
            <person name="Schulz F."/>
            <person name="Roux S."/>
            <person name="Paez-Espino D."/>
            <person name="Jungbluth S."/>
            <person name="Walsh D.A."/>
            <person name="Denef V.J."/>
            <person name="McMahon K.D."/>
            <person name="Konstantinidis K.T."/>
            <person name="Eloe-Fadrosh E.A."/>
            <person name="Kyrpides N.C."/>
            <person name="Woyke T."/>
        </authorList>
    </citation>
    <scope>NUCLEOTIDE SEQUENCE</scope>
    <source>
        <strain evidence="1">GVMAG-S-ERX556106-38</strain>
    </source>
</reference>
<dbReference type="InterPro" id="IPR029063">
    <property type="entry name" value="SAM-dependent_MTases_sf"/>
</dbReference>
<dbReference type="Pfam" id="PF03269">
    <property type="entry name" value="DUF268"/>
    <property type="match status" value="1"/>
</dbReference>
<protein>
    <recommendedName>
        <fullName evidence="2">Methyltransferase</fullName>
    </recommendedName>
</protein>
<dbReference type="EMBL" id="MN738834">
    <property type="protein sequence ID" value="QHT38780.1"/>
    <property type="molecule type" value="Genomic_DNA"/>
</dbReference>
<dbReference type="SUPFAM" id="SSF53335">
    <property type="entry name" value="S-adenosyl-L-methionine-dependent methyltransferases"/>
    <property type="match status" value="1"/>
</dbReference>
<evidence type="ECO:0000313" key="1">
    <source>
        <dbReference type="EMBL" id="QHT38780.1"/>
    </source>
</evidence>
<dbReference type="AlphaFoldDB" id="A0A6C0FGD2"/>
<evidence type="ECO:0008006" key="2">
    <source>
        <dbReference type="Google" id="ProtNLM"/>
    </source>
</evidence>
<accession>A0A6C0FGD2</accession>
<name>A0A6C0FGD2_9ZZZZ</name>
<organism evidence="1">
    <name type="scientific">viral metagenome</name>
    <dbReference type="NCBI Taxonomy" id="1070528"/>
    <lineage>
        <taxon>unclassified sequences</taxon>
        <taxon>metagenomes</taxon>
        <taxon>organismal metagenomes</taxon>
    </lineage>
</organism>
<dbReference type="InterPro" id="IPR004951">
    <property type="entry name" value="DUF268_CAE_spp"/>
</dbReference>
<dbReference type="Gene3D" id="3.40.50.150">
    <property type="entry name" value="Vaccinia Virus protein VP39"/>
    <property type="match status" value="1"/>
</dbReference>
<proteinExistence type="predicted"/>
<sequence length="264" mass="30699">MEESPSETTVTKYADSPYRRIPKELLLDYTMNGKMKLCDMWFDESNKPVVEWTKEYVDEYIQRFTSDNVRKDLQGKTTYGNPCCVWLLDSFEKYDIRDKRVAVVGSLHPWIEAMLINMGNKVTTIEYNVHETHYGDTLSCKDYFEYFENFQDQPFDAIVTYSSVEHSGLGRYGDPLDPNGDIKTMEVIYNNMKPGGVLVWGAPVGQDMLVWNSHRIYGENRLSVMFEKFNIVDYFGPYTLKTLLKDMPVSKESFLQPVIVAKKQ</sequence>